<proteinExistence type="predicted"/>
<evidence type="ECO:0000313" key="2">
    <source>
        <dbReference type="Proteomes" id="UP000652761"/>
    </source>
</evidence>
<accession>A0A843TTB0</accession>
<name>A0A843TTB0_COLES</name>
<keyword evidence="2" id="KW-1185">Reference proteome</keyword>
<reference evidence="1" key="1">
    <citation type="submission" date="2017-07" db="EMBL/GenBank/DDBJ databases">
        <title>Taro Niue Genome Assembly and Annotation.</title>
        <authorList>
            <person name="Atibalentja N."/>
            <person name="Keating K."/>
            <person name="Fields C.J."/>
        </authorList>
    </citation>
    <scope>NUCLEOTIDE SEQUENCE</scope>
    <source>
        <strain evidence="1">Niue_2</strain>
        <tissue evidence="1">Leaf</tissue>
    </source>
</reference>
<organism evidence="1 2">
    <name type="scientific">Colocasia esculenta</name>
    <name type="common">Wild taro</name>
    <name type="synonym">Arum esculentum</name>
    <dbReference type="NCBI Taxonomy" id="4460"/>
    <lineage>
        <taxon>Eukaryota</taxon>
        <taxon>Viridiplantae</taxon>
        <taxon>Streptophyta</taxon>
        <taxon>Embryophyta</taxon>
        <taxon>Tracheophyta</taxon>
        <taxon>Spermatophyta</taxon>
        <taxon>Magnoliopsida</taxon>
        <taxon>Liliopsida</taxon>
        <taxon>Araceae</taxon>
        <taxon>Aroideae</taxon>
        <taxon>Colocasieae</taxon>
        <taxon>Colocasia</taxon>
    </lineage>
</organism>
<dbReference type="EMBL" id="NMUH01000103">
    <property type="protein sequence ID" value="MQL71589.1"/>
    <property type="molecule type" value="Genomic_DNA"/>
</dbReference>
<sequence>MHSGIENLSSVLGCLCVSVDRCFTGWFFEGERMQQQQPMEEEEASLLCFVSTPKTSPTPLFAIFGNHLWEMKESRRVPVPLLVPVGTVVESGLRHQQSNIPSR</sequence>
<evidence type="ECO:0000313" key="1">
    <source>
        <dbReference type="EMBL" id="MQL71589.1"/>
    </source>
</evidence>
<dbReference type="AlphaFoldDB" id="A0A843TTB0"/>
<dbReference type="Proteomes" id="UP000652761">
    <property type="component" value="Unassembled WGS sequence"/>
</dbReference>
<comment type="caution">
    <text evidence="1">The sequence shown here is derived from an EMBL/GenBank/DDBJ whole genome shotgun (WGS) entry which is preliminary data.</text>
</comment>
<gene>
    <name evidence="1" type="ORF">Taro_003925</name>
</gene>
<protein>
    <submittedName>
        <fullName evidence="1">Uncharacterized protein</fullName>
    </submittedName>
</protein>